<protein>
    <recommendedName>
        <fullName evidence="3">Restriction endonuclease</fullName>
    </recommendedName>
</protein>
<sequence>MVTYTTMVLPPPKSWDEFEDICKSSFQLRWNSHDLTRHGRSGQAQDGVDIYGNDVFGLLVGIQCKNTVKNINISTINDEIIKAERFQPGITALYIATTAPRDVNIQAYVRSINFNRQTENKFLVNIVFWDDITSDLAKDGQILKQHYPVFFGKSEPTTEELLRRRDISNLTSLLQVIDFPSTSDHLNWDAKYIHELIIEEFENIQKVYHSPVFTLNDNVLMNATVALIDTWSELCNSFAMAPYNYLPQSNTYSFITPGDFCRNKEENDLFEKITAQMRALQVRIDNFCNIINNHYHEINLIETSRIANRYY</sequence>
<reference evidence="1" key="1">
    <citation type="submission" date="2023-07" db="EMBL/GenBank/DDBJ databases">
        <title>In vitro acaricidal activity of Serratia ureilytica strains isolated from Mimosa pudica nodules againts the dust mite Tyrophagus putrescentiae.</title>
        <authorList>
            <person name="Wong-Villareal A."/>
            <person name="Cerqueda-Garcia D."/>
        </authorList>
    </citation>
    <scope>NUCLEOTIDE SEQUENCE</scope>
    <source>
        <strain evidence="1">UTS2</strain>
    </source>
</reference>
<organism evidence="1 2">
    <name type="scientific">Serratia ureilytica</name>
    <dbReference type="NCBI Taxonomy" id="300181"/>
    <lineage>
        <taxon>Bacteria</taxon>
        <taxon>Pseudomonadati</taxon>
        <taxon>Pseudomonadota</taxon>
        <taxon>Gammaproteobacteria</taxon>
        <taxon>Enterobacterales</taxon>
        <taxon>Yersiniaceae</taxon>
        <taxon>Serratia</taxon>
    </lineage>
</organism>
<comment type="caution">
    <text evidence="1">The sequence shown here is derived from an EMBL/GenBank/DDBJ whole genome shotgun (WGS) entry which is preliminary data.</text>
</comment>
<evidence type="ECO:0008006" key="3">
    <source>
        <dbReference type="Google" id="ProtNLM"/>
    </source>
</evidence>
<name>A0ABU0VN48_9GAMM</name>
<gene>
    <name evidence="1" type="ORF">Q6237_17905</name>
</gene>
<accession>A0ABU0VN48</accession>
<proteinExistence type="predicted"/>
<keyword evidence="2" id="KW-1185">Reference proteome</keyword>
<dbReference type="RefSeq" id="WP_262943143.1">
    <property type="nucleotide sequence ID" value="NZ_JAIQCT010000033.1"/>
</dbReference>
<evidence type="ECO:0000313" key="2">
    <source>
        <dbReference type="Proteomes" id="UP001177872"/>
    </source>
</evidence>
<dbReference type="EMBL" id="JAVCZN010000007">
    <property type="protein sequence ID" value="MDQ1862864.1"/>
    <property type="molecule type" value="Genomic_DNA"/>
</dbReference>
<dbReference type="Proteomes" id="UP001177872">
    <property type="component" value="Unassembled WGS sequence"/>
</dbReference>
<evidence type="ECO:0000313" key="1">
    <source>
        <dbReference type="EMBL" id="MDQ1862864.1"/>
    </source>
</evidence>